<keyword evidence="1" id="KW-1133">Transmembrane helix</keyword>
<protein>
    <recommendedName>
        <fullName evidence="4">PsbP C-terminal domain-containing protein</fullName>
    </recommendedName>
</protein>
<dbReference type="EMBL" id="MGJA01000013">
    <property type="protein sequence ID" value="OGM97359.1"/>
    <property type="molecule type" value="Genomic_DNA"/>
</dbReference>
<proteinExistence type="predicted"/>
<dbReference type="Proteomes" id="UP000178520">
    <property type="component" value="Unassembled WGS sequence"/>
</dbReference>
<organism evidence="2 3">
    <name type="scientific">Candidatus Yanofskybacteria bacterium RIFCSPHIGHO2_01_FULL_41_21</name>
    <dbReference type="NCBI Taxonomy" id="1802660"/>
    <lineage>
        <taxon>Bacteria</taxon>
        <taxon>Candidatus Yanofskyibacteriota</taxon>
    </lineage>
</organism>
<evidence type="ECO:0008006" key="4">
    <source>
        <dbReference type="Google" id="ProtNLM"/>
    </source>
</evidence>
<reference evidence="2 3" key="1">
    <citation type="journal article" date="2016" name="Nat. Commun.">
        <title>Thousands of microbial genomes shed light on interconnected biogeochemical processes in an aquifer system.</title>
        <authorList>
            <person name="Anantharaman K."/>
            <person name="Brown C.T."/>
            <person name="Hug L.A."/>
            <person name="Sharon I."/>
            <person name="Castelle C.J."/>
            <person name="Probst A.J."/>
            <person name="Thomas B.C."/>
            <person name="Singh A."/>
            <person name="Wilkins M.J."/>
            <person name="Karaoz U."/>
            <person name="Brodie E.L."/>
            <person name="Williams K.H."/>
            <person name="Hubbard S.S."/>
            <person name="Banfield J.F."/>
        </authorList>
    </citation>
    <scope>NUCLEOTIDE SEQUENCE [LARGE SCALE GENOMIC DNA]</scope>
</reference>
<evidence type="ECO:0000313" key="3">
    <source>
        <dbReference type="Proteomes" id="UP000178520"/>
    </source>
</evidence>
<dbReference type="AlphaFoldDB" id="A0A1F8EAI9"/>
<accession>A0A1F8EAI9</accession>
<keyword evidence="1" id="KW-0812">Transmembrane</keyword>
<gene>
    <name evidence="2" type="ORF">A2735_03245</name>
</gene>
<name>A0A1F8EAI9_9BACT</name>
<evidence type="ECO:0000313" key="2">
    <source>
        <dbReference type="EMBL" id="OGM97359.1"/>
    </source>
</evidence>
<keyword evidence="1" id="KW-0472">Membrane</keyword>
<feature type="transmembrane region" description="Helical" evidence="1">
    <location>
        <begin position="7"/>
        <end position="27"/>
    </location>
</feature>
<dbReference type="STRING" id="1802660.A2735_03245"/>
<evidence type="ECO:0000256" key="1">
    <source>
        <dbReference type="SAM" id="Phobius"/>
    </source>
</evidence>
<comment type="caution">
    <text evidence="2">The sequence shown here is derived from an EMBL/GenBank/DDBJ whole genome shotgun (WGS) entry which is preliminary data.</text>
</comment>
<sequence length="219" mass="24566">MRFFRKHLRIIISVGVVVVGIVFLYFLPVGQSLFGIKSSPTPTPDYSGWRSYTNQKYGISLKYPSGFQLVPGKTGPLAEWQLYGVIDGIEIVSIEIPRSSQIRTNFLGASLRVGLSTDTTAIKECLSPPKSFDYKNTYTKRVIGGVTFQEFVRSEAGAGNFYEYVSYRAVRDGGCEVFEYSIHKTNIDNYPVEAGRKEFDRIAIVNALESILDTVQFLK</sequence>